<keyword evidence="4 13" id="KW-0812">Transmembrane</keyword>
<evidence type="ECO:0000256" key="10">
    <source>
        <dbReference type="ARBA" id="ARBA00023136"/>
    </source>
</evidence>
<evidence type="ECO:0000256" key="2">
    <source>
        <dbReference type="ARBA" id="ARBA00009874"/>
    </source>
</evidence>
<evidence type="ECO:0008006" key="16">
    <source>
        <dbReference type="Google" id="ProtNLM"/>
    </source>
</evidence>
<accession>A0AAD8PGM1</accession>
<keyword evidence="15" id="KW-1185">Reference proteome</keyword>
<evidence type="ECO:0000256" key="7">
    <source>
        <dbReference type="ARBA" id="ARBA00022989"/>
    </source>
</evidence>
<dbReference type="EMBL" id="JAVEPI010000001">
    <property type="protein sequence ID" value="KAK1444991.1"/>
    <property type="molecule type" value="Genomic_DNA"/>
</dbReference>
<evidence type="ECO:0000256" key="5">
    <source>
        <dbReference type="ARBA" id="ARBA00022787"/>
    </source>
</evidence>
<evidence type="ECO:0000256" key="1">
    <source>
        <dbReference type="ARBA" id="ARBA00004572"/>
    </source>
</evidence>
<gene>
    <name evidence="14" type="ORF">BgAZ_108970</name>
</gene>
<keyword evidence="6" id="KW-0653">Protein transport</keyword>
<keyword evidence="9" id="KW-0496">Mitochondrion</keyword>
<keyword evidence="11" id="KW-0675">Receptor</keyword>
<dbReference type="GO" id="GO:0006886">
    <property type="term" value="P:intracellular protein transport"/>
    <property type="evidence" value="ECO:0007669"/>
    <property type="project" value="InterPro"/>
</dbReference>
<evidence type="ECO:0000256" key="3">
    <source>
        <dbReference type="ARBA" id="ARBA00022448"/>
    </source>
</evidence>
<proteinExistence type="inferred from homology"/>
<sequence>MMHPALKNTETVLLRVQRKLRNMKRNVTRLTKRTVSFAGWVLWIAGTAAVTLIGPVVFHYDKECQLLEMQQQIMQSQQAAMGPVLN</sequence>
<dbReference type="GO" id="GO:0005741">
    <property type="term" value="C:mitochondrial outer membrane"/>
    <property type="evidence" value="ECO:0007669"/>
    <property type="project" value="UniProtKB-SubCell"/>
</dbReference>
<keyword evidence="3" id="KW-0813">Transport</keyword>
<dbReference type="AlphaFoldDB" id="A0AAD8PGM1"/>
<evidence type="ECO:0000256" key="9">
    <source>
        <dbReference type="ARBA" id="ARBA00023128"/>
    </source>
</evidence>
<keyword evidence="12" id="KW-0175">Coiled coil</keyword>
<reference evidence="14" key="1">
    <citation type="submission" date="2023-08" db="EMBL/GenBank/DDBJ databases">
        <title>Draft sequence of the Babesia gibsoni genome.</title>
        <authorList>
            <person name="Yamagishi J.Y."/>
            <person name="Xuan X.X."/>
        </authorList>
    </citation>
    <scope>NUCLEOTIDE SEQUENCE</scope>
    <source>
        <strain evidence="14">Azabu</strain>
    </source>
</reference>
<dbReference type="Pfam" id="PF04281">
    <property type="entry name" value="Tom22"/>
    <property type="match status" value="1"/>
</dbReference>
<evidence type="ECO:0000313" key="15">
    <source>
        <dbReference type="Proteomes" id="UP001230268"/>
    </source>
</evidence>
<dbReference type="InterPro" id="IPR005683">
    <property type="entry name" value="Tom22"/>
</dbReference>
<keyword evidence="7 13" id="KW-1133">Transmembrane helix</keyword>
<feature type="coiled-coil region" evidence="12">
    <location>
        <begin position="6"/>
        <end position="33"/>
    </location>
</feature>
<evidence type="ECO:0000256" key="12">
    <source>
        <dbReference type="SAM" id="Coils"/>
    </source>
</evidence>
<comment type="caution">
    <text evidence="14">The sequence shown here is derived from an EMBL/GenBank/DDBJ whole genome shotgun (WGS) entry which is preliminary data.</text>
</comment>
<evidence type="ECO:0000256" key="13">
    <source>
        <dbReference type="SAM" id="Phobius"/>
    </source>
</evidence>
<keyword evidence="8" id="KW-0811">Translocation</keyword>
<keyword evidence="5" id="KW-1000">Mitochondrion outer membrane</keyword>
<evidence type="ECO:0000313" key="14">
    <source>
        <dbReference type="EMBL" id="KAK1444991.1"/>
    </source>
</evidence>
<evidence type="ECO:0000256" key="11">
    <source>
        <dbReference type="ARBA" id="ARBA00023170"/>
    </source>
</evidence>
<comment type="subcellular location">
    <subcellularLocation>
        <location evidence="1">Mitochondrion outer membrane</location>
        <topology evidence="1">Single-pass membrane protein</topology>
    </subcellularLocation>
</comment>
<protein>
    <recommendedName>
        <fullName evidence="16">Mitochondrial import receptor subunit TOM22</fullName>
    </recommendedName>
</protein>
<evidence type="ECO:0000256" key="8">
    <source>
        <dbReference type="ARBA" id="ARBA00023010"/>
    </source>
</evidence>
<comment type="similarity">
    <text evidence="2">Belongs to the Tom22 family.</text>
</comment>
<name>A0AAD8PGM1_BABGI</name>
<evidence type="ECO:0000256" key="4">
    <source>
        <dbReference type="ARBA" id="ARBA00022692"/>
    </source>
</evidence>
<organism evidence="14 15">
    <name type="scientific">Babesia gibsoni</name>
    <dbReference type="NCBI Taxonomy" id="33632"/>
    <lineage>
        <taxon>Eukaryota</taxon>
        <taxon>Sar</taxon>
        <taxon>Alveolata</taxon>
        <taxon>Apicomplexa</taxon>
        <taxon>Aconoidasida</taxon>
        <taxon>Piroplasmida</taxon>
        <taxon>Babesiidae</taxon>
        <taxon>Babesia</taxon>
    </lineage>
</organism>
<evidence type="ECO:0000256" key="6">
    <source>
        <dbReference type="ARBA" id="ARBA00022927"/>
    </source>
</evidence>
<keyword evidence="10 13" id="KW-0472">Membrane</keyword>
<feature type="transmembrane region" description="Helical" evidence="13">
    <location>
        <begin position="40"/>
        <end position="60"/>
    </location>
</feature>
<dbReference type="Proteomes" id="UP001230268">
    <property type="component" value="Unassembled WGS sequence"/>
</dbReference>